<evidence type="ECO:0000256" key="1">
    <source>
        <dbReference type="ARBA" id="ARBA00000098"/>
    </source>
</evidence>
<keyword evidence="13" id="KW-0732">Signal</keyword>
<evidence type="ECO:0000256" key="4">
    <source>
        <dbReference type="ARBA" id="ARBA00012564"/>
    </source>
</evidence>
<dbReference type="InterPro" id="IPR042097">
    <property type="entry name" value="Aminopeptidase_N-like_N_sf"/>
</dbReference>
<keyword evidence="8" id="KW-0378">Hydrolase</keyword>
<evidence type="ECO:0000256" key="6">
    <source>
        <dbReference type="ARBA" id="ARBA00022670"/>
    </source>
</evidence>
<reference evidence="16" key="1">
    <citation type="journal article" date="2014" name="Int. J. Syst. Evol. Microbiol.">
        <title>Complete genome sequence of Corynebacterium casei LMG S-19264T (=DSM 44701T), isolated from a smear-ripened cheese.</title>
        <authorList>
            <consortium name="US DOE Joint Genome Institute (JGI-PGF)"/>
            <person name="Walter F."/>
            <person name="Albersmeier A."/>
            <person name="Kalinowski J."/>
            <person name="Ruckert C."/>
        </authorList>
    </citation>
    <scope>NUCLEOTIDE SEQUENCE</scope>
    <source>
        <strain evidence="16">CGMCC 4.7299</strain>
    </source>
</reference>
<evidence type="ECO:0000256" key="8">
    <source>
        <dbReference type="ARBA" id="ARBA00022801"/>
    </source>
</evidence>
<dbReference type="InterPro" id="IPR001930">
    <property type="entry name" value="Peptidase_M1"/>
</dbReference>
<dbReference type="Gene3D" id="1.10.390.10">
    <property type="entry name" value="Neutral Protease Domain 2"/>
    <property type="match status" value="1"/>
</dbReference>
<dbReference type="Gene3D" id="2.60.40.1730">
    <property type="entry name" value="tricorn interacting facor f3 domain"/>
    <property type="match status" value="1"/>
</dbReference>
<evidence type="ECO:0000256" key="7">
    <source>
        <dbReference type="ARBA" id="ARBA00022723"/>
    </source>
</evidence>
<keyword evidence="7" id="KW-0479">Metal-binding</keyword>
<dbReference type="PANTHER" id="PTHR11533">
    <property type="entry name" value="PROTEASE M1 ZINC METALLOPROTEASE"/>
    <property type="match status" value="1"/>
</dbReference>
<dbReference type="AlphaFoldDB" id="A0A8J3FQL0"/>
<evidence type="ECO:0000256" key="11">
    <source>
        <dbReference type="ARBA" id="ARBA00029811"/>
    </source>
</evidence>
<keyword evidence="10" id="KW-0482">Metalloprotease</keyword>
<protein>
    <recommendedName>
        <fullName evidence="5">Aminopeptidase N</fullName>
        <ecNumber evidence="4">3.4.11.2</ecNumber>
    </recommendedName>
    <alternativeName>
        <fullName evidence="11">Alanine aminopeptidase</fullName>
    </alternativeName>
    <alternativeName>
        <fullName evidence="12">Lysyl aminopeptidase</fullName>
    </alternativeName>
</protein>
<dbReference type="InterPro" id="IPR050344">
    <property type="entry name" value="Peptidase_M1_aminopeptidases"/>
</dbReference>
<evidence type="ECO:0000313" key="16">
    <source>
        <dbReference type="EMBL" id="GGL04045.1"/>
    </source>
</evidence>
<dbReference type="GO" id="GO:0016285">
    <property type="term" value="F:alanyl aminopeptidase activity"/>
    <property type="evidence" value="ECO:0007669"/>
    <property type="project" value="UniProtKB-EC"/>
</dbReference>
<evidence type="ECO:0000256" key="9">
    <source>
        <dbReference type="ARBA" id="ARBA00022833"/>
    </source>
</evidence>
<dbReference type="SUPFAM" id="SSF63737">
    <property type="entry name" value="Leukotriene A4 hydrolase N-terminal domain"/>
    <property type="match status" value="1"/>
</dbReference>
<dbReference type="EMBL" id="BMMX01000022">
    <property type="protein sequence ID" value="GGL04045.1"/>
    <property type="molecule type" value="Genomic_DNA"/>
</dbReference>
<comment type="cofactor">
    <cofactor evidence="2">
        <name>Zn(2+)</name>
        <dbReference type="ChEBI" id="CHEBI:29105"/>
    </cofactor>
</comment>
<evidence type="ECO:0000313" key="17">
    <source>
        <dbReference type="Proteomes" id="UP000656042"/>
    </source>
</evidence>
<feature type="domain" description="Peptidase M1 membrane alanine aminopeptidase" evidence="14">
    <location>
        <begin position="317"/>
        <end position="456"/>
    </location>
</feature>
<keyword evidence="6" id="KW-0645">Protease</keyword>
<reference evidence="16" key="2">
    <citation type="submission" date="2020-09" db="EMBL/GenBank/DDBJ databases">
        <authorList>
            <person name="Sun Q."/>
            <person name="Zhou Y."/>
        </authorList>
    </citation>
    <scope>NUCLEOTIDE SEQUENCE</scope>
    <source>
        <strain evidence="16">CGMCC 4.7299</strain>
    </source>
</reference>
<evidence type="ECO:0000256" key="3">
    <source>
        <dbReference type="ARBA" id="ARBA00010136"/>
    </source>
</evidence>
<dbReference type="GO" id="GO:0008237">
    <property type="term" value="F:metallopeptidase activity"/>
    <property type="evidence" value="ECO:0007669"/>
    <property type="project" value="UniProtKB-KW"/>
</dbReference>
<dbReference type="GO" id="GO:0006508">
    <property type="term" value="P:proteolysis"/>
    <property type="evidence" value="ECO:0007669"/>
    <property type="project" value="UniProtKB-KW"/>
</dbReference>
<proteinExistence type="inferred from homology"/>
<comment type="catalytic activity">
    <reaction evidence="1">
        <text>Release of an N-terminal amino acid, Xaa-|-Yaa- from a peptide, amide or arylamide. Xaa is preferably Ala, but may be most amino acids including Pro (slow action). When a terminal hydrophobic residue is followed by a prolyl residue, the two may be released as an intact Xaa-Pro dipeptide.</text>
        <dbReference type="EC" id="3.4.11.2"/>
    </reaction>
</comment>
<feature type="chain" id="PRO_5035313113" description="Aminopeptidase N" evidence="13">
    <location>
        <begin position="25"/>
        <end position="495"/>
    </location>
</feature>
<dbReference type="PRINTS" id="PR00756">
    <property type="entry name" value="ALADIPTASE"/>
</dbReference>
<dbReference type="EC" id="3.4.11.2" evidence="4"/>
<evidence type="ECO:0000256" key="13">
    <source>
        <dbReference type="SAM" id="SignalP"/>
    </source>
</evidence>
<gene>
    <name evidence="16" type="ORF">GCM10012284_43400</name>
</gene>
<dbReference type="Pfam" id="PF01433">
    <property type="entry name" value="Peptidase_M1"/>
    <property type="match status" value="1"/>
</dbReference>
<keyword evidence="9" id="KW-0862">Zinc</keyword>
<dbReference type="SUPFAM" id="SSF55486">
    <property type="entry name" value="Metalloproteases ('zincins'), catalytic domain"/>
    <property type="match status" value="1"/>
</dbReference>
<evidence type="ECO:0000259" key="15">
    <source>
        <dbReference type="Pfam" id="PF17900"/>
    </source>
</evidence>
<feature type="domain" description="Aminopeptidase N-like N-terminal" evidence="15">
    <location>
        <begin position="49"/>
        <end position="220"/>
    </location>
</feature>
<evidence type="ECO:0000256" key="2">
    <source>
        <dbReference type="ARBA" id="ARBA00001947"/>
    </source>
</evidence>
<organism evidence="16 17">
    <name type="scientific">Mangrovihabitans endophyticus</name>
    <dbReference type="NCBI Taxonomy" id="1751298"/>
    <lineage>
        <taxon>Bacteria</taxon>
        <taxon>Bacillati</taxon>
        <taxon>Actinomycetota</taxon>
        <taxon>Actinomycetes</taxon>
        <taxon>Micromonosporales</taxon>
        <taxon>Micromonosporaceae</taxon>
        <taxon>Mangrovihabitans</taxon>
    </lineage>
</organism>
<dbReference type="RefSeq" id="WP_189081104.1">
    <property type="nucleotide sequence ID" value="NZ_BMMX01000022.1"/>
</dbReference>
<evidence type="ECO:0000259" key="14">
    <source>
        <dbReference type="Pfam" id="PF01433"/>
    </source>
</evidence>
<accession>A0A8J3FQL0</accession>
<dbReference type="InterPro" id="IPR045357">
    <property type="entry name" value="Aminopeptidase_N-like_N"/>
</dbReference>
<evidence type="ECO:0000256" key="12">
    <source>
        <dbReference type="ARBA" id="ARBA00031533"/>
    </source>
</evidence>
<evidence type="ECO:0000256" key="5">
    <source>
        <dbReference type="ARBA" id="ARBA00015611"/>
    </source>
</evidence>
<name>A0A8J3FQL0_9ACTN</name>
<keyword evidence="17" id="KW-1185">Reference proteome</keyword>
<dbReference type="CDD" id="cd09603">
    <property type="entry name" value="M1_APN_like"/>
    <property type="match status" value="1"/>
</dbReference>
<sequence length="495" mass="53991">MRRLLVAAGVTALALAGTAAPAAAAPAPGGAGLGDRYFPDYGNGGYDVSHYDIRLRYYPGEDRLTGTTTILATATSDLSSFDLDFILDTESVLVNNRPAGFARQGDHELVVTPSRTLSEGQAMTIVVQYSGVPSTKVAAGYTAWIRTPDGALAVGEPEEAWWWFPSNDHPSDKATFDVSVAVPDGVEVISNGVQPRNPTQELLGWTRWYWRSAQPQATYLASLAIGQYDITRDVTPDGIPVINAYSTSLPPAYDAAARASVERTAEIVAWESSVFGPWPFEAQGGVVAPPDTLGFALENQTRPNYSAAFFRAGANPYVIVHENAHQWFGDAVSVGQWRDIWLNEGFSSYAEWLWSEKQGEGTTDEIFDYLYAAEPAQFWTVPPGDPGAPRLFNGAVYDRGAMTLHRLRKLIGDDDFFTLLRTWVKRHRYDDATTARFIALAENISGRSLDDFFQTWLYTPAKPALAAAARSAAAPGVAPRSWAAIDGVHQLVREN</sequence>
<dbReference type="PANTHER" id="PTHR11533:SF297">
    <property type="entry name" value="AMINOPEPTIDASE N"/>
    <property type="match status" value="1"/>
</dbReference>
<evidence type="ECO:0000256" key="10">
    <source>
        <dbReference type="ARBA" id="ARBA00023049"/>
    </source>
</evidence>
<dbReference type="InterPro" id="IPR027268">
    <property type="entry name" value="Peptidase_M4/M1_CTD_sf"/>
</dbReference>
<dbReference type="GO" id="GO:0008270">
    <property type="term" value="F:zinc ion binding"/>
    <property type="evidence" value="ECO:0007669"/>
    <property type="project" value="InterPro"/>
</dbReference>
<comment type="similarity">
    <text evidence="3">Belongs to the peptidase M1 family.</text>
</comment>
<dbReference type="InterPro" id="IPR014782">
    <property type="entry name" value="Peptidase_M1_dom"/>
</dbReference>
<feature type="signal peptide" evidence="13">
    <location>
        <begin position="1"/>
        <end position="24"/>
    </location>
</feature>
<dbReference type="Pfam" id="PF17900">
    <property type="entry name" value="Peptidase_M1_N"/>
    <property type="match status" value="1"/>
</dbReference>
<comment type="caution">
    <text evidence="16">The sequence shown here is derived from an EMBL/GenBank/DDBJ whole genome shotgun (WGS) entry which is preliminary data.</text>
</comment>
<dbReference type="Proteomes" id="UP000656042">
    <property type="component" value="Unassembled WGS sequence"/>
</dbReference>